<dbReference type="SUPFAM" id="SSF55729">
    <property type="entry name" value="Acyl-CoA N-acyltransferases (Nat)"/>
    <property type="match status" value="1"/>
</dbReference>
<sequence length="79" mass="8846">MIGIARAITDFSYCCYLSDLAVIQQHQQVGVGKQLVQHVQDRIGDECCLLLLAAPGAMDYYPKIGFEKAENAFLIKRKQ</sequence>
<name>A0A2R5EV00_9BACL</name>
<feature type="domain" description="N-acetyltransferase" evidence="1">
    <location>
        <begin position="1"/>
        <end position="79"/>
    </location>
</feature>
<gene>
    <name evidence="2" type="ORF">PAT3040_02169</name>
</gene>
<dbReference type="Pfam" id="PF13508">
    <property type="entry name" value="Acetyltransf_7"/>
    <property type="match status" value="1"/>
</dbReference>
<dbReference type="PANTHER" id="PTHR43233">
    <property type="entry name" value="FAMILY N-ACETYLTRANSFERASE, PUTATIVE (AFU_ORTHOLOGUE AFUA_6G03350)-RELATED"/>
    <property type="match status" value="1"/>
</dbReference>
<dbReference type="EMBL" id="BDQX01000098">
    <property type="protein sequence ID" value="GBG07613.1"/>
    <property type="molecule type" value="Genomic_DNA"/>
</dbReference>
<dbReference type="InterPro" id="IPR053144">
    <property type="entry name" value="Acetyltransferase_Butenolide"/>
</dbReference>
<dbReference type="InterPro" id="IPR016181">
    <property type="entry name" value="Acyl_CoA_acyltransferase"/>
</dbReference>
<reference evidence="2 3" key="1">
    <citation type="submission" date="2017-08" db="EMBL/GenBank/DDBJ databases">
        <title>Substantial Increase in Enzyme Production by Combined Drug-Resistance Mutations in Paenibacillus agaridevorans.</title>
        <authorList>
            <person name="Tanaka Y."/>
            <person name="Funane K."/>
            <person name="Hosaka T."/>
            <person name="Shiwa Y."/>
            <person name="Fujita N."/>
            <person name="Miyazaki T."/>
            <person name="Yoshikawa H."/>
            <person name="Murakami K."/>
            <person name="Kasahara K."/>
            <person name="Inaoka T."/>
            <person name="Hiraga Y."/>
            <person name="Ochi K."/>
        </authorList>
    </citation>
    <scope>NUCLEOTIDE SEQUENCE [LARGE SCALE GENOMIC DNA]</scope>
    <source>
        <strain evidence="2 3">T-3040</strain>
    </source>
</reference>
<evidence type="ECO:0000259" key="1">
    <source>
        <dbReference type="PROSITE" id="PS51186"/>
    </source>
</evidence>
<dbReference type="GO" id="GO:0016747">
    <property type="term" value="F:acyltransferase activity, transferring groups other than amino-acyl groups"/>
    <property type="evidence" value="ECO:0007669"/>
    <property type="project" value="InterPro"/>
</dbReference>
<proteinExistence type="predicted"/>
<dbReference type="PROSITE" id="PS51186">
    <property type="entry name" value="GNAT"/>
    <property type="match status" value="1"/>
</dbReference>
<keyword evidence="2" id="KW-0808">Transferase</keyword>
<keyword evidence="3" id="KW-1185">Reference proteome</keyword>
<dbReference type="Proteomes" id="UP000245202">
    <property type="component" value="Unassembled WGS sequence"/>
</dbReference>
<dbReference type="AlphaFoldDB" id="A0A2R5EV00"/>
<dbReference type="InterPro" id="IPR000182">
    <property type="entry name" value="GNAT_dom"/>
</dbReference>
<dbReference type="Gene3D" id="3.40.630.30">
    <property type="match status" value="1"/>
</dbReference>
<dbReference type="PANTHER" id="PTHR43233:SF1">
    <property type="entry name" value="FAMILY N-ACETYLTRANSFERASE, PUTATIVE (AFU_ORTHOLOGUE AFUA_6G03350)-RELATED"/>
    <property type="match status" value="1"/>
</dbReference>
<accession>A0A2R5EV00</accession>
<comment type="caution">
    <text evidence="2">The sequence shown here is derived from an EMBL/GenBank/DDBJ whole genome shotgun (WGS) entry which is preliminary data.</text>
</comment>
<organism evidence="2 3">
    <name type="scientific">Paenibacillus agaridevorans</name>
    <dbReference type="NCBI Taxonomy" id="171404"/>
    <lineage>
        <taxon>Bacteria</taxon>
        <taxon>Bacillati</taxon>
        <taxon>Bacillota</taxon>
        <taxon>Bacilli</taxon>
        <taxon>Bacillales</taxon>
        <taxon>Paenibacillaceae</taxon>
        <taxon>Paenibacillus</taxon>
    </lineage>
</organism>
<evidence type="ECO:0000313" key="2">
    <source>
        <dbReference type="EMBL" id="GBG07613.1"/>
    </source>
</evidence>
<evidence type="ECO:0000313" key="3">
    <source>
        <dbReference type="Proteomes" id="UP000245202"/>
    </source>
</evidence>
<protein>
    <submittedName>
        <fullName evidence="2">Putative GCN5 family N-acetyltransferase</fullName>
    </submittedName>
</protein>